<evidence type="ECO:0000313" key="5">
    <source>
        <dbReference type="EMBL" id="BBF81724.1"/>
    </source>
</evidence>
<dbReference type="Proteomes" id="UP000278756">
    <property type="component" value="Chromosome 2"/>
</dbReference>
<evidence type="ECO:0000256" key="2">
    <source>
        <dbReference type="PROSITE-ProRule" id="PRU00169"/>
    </source>
</evidence>
<evidence type="ECO:0000259" key="4">
    <source>
        <dbReference type="PROSITE" id="PS50110"/>
    </source>
</evidence>
<evidence type="ECO:0000256" key="3">
    <source>
        <dbReference type="SAM" id="MobiDB-lite"/>
    </source>
</evidence>
<reference evidence="6" key="2">
    <citation type="journal article" date="2017" name="Plant Physiol. Biochem.">
        <title>Differential oxidative and antioxidative response of duckweed Lemna minor toward plant growth promoting/inhibiting bacteria.</title>
        <authorList>
            <person name="Ishizawa H."/>
            <person name="Kuroda M."/>
            <person name="Morikawa M."/>
            <person name="Ike M."/>
        </authorList>
    </citation>
    <scope>NUCLEOTIDE SEQUENCE [LARGE SCALE GENOMIC DNA]</scope>
    <source>
        <strain evidence="6">M6</strain>
    </source>
</reference>
<dbReference type="SUPFAM" id="SSF52172">
    <property type="entry name" value="CheY-like"/>
    <property type="match status" value="1"/>
</dbReference>
<sequence length="186" mass="20707">MKTTVNDIADLHLSRLSVLVADDSLNIRKLVSEMLRSIGVKTVRQASSGIEVFEILKTCPVDLMILDLVMDQLDGIETAKLLRQSPDSPNRTVPIILITGHTERSNIVRARDAGINEVIAKPFSAQVLLDHLRHVLTCEREWIVTPHYTGPDRRKRTPVSYAGPWRRASDAEATSPTDTEVSAMTQ</sequence>
<keyword evidence="1 2" id="KW-0597">Phosphoprotein</keyword>
<feature type="modified residue" description="4-aspartylphosphate" evidence="2">
    <location>
        <position position="67"/>
    </location>
</feature>
<accession>A0A3G9G9A9</accession>
<dbReference type="Gene3D" id="3.40.50.2300">
    <property type="match status" value="1"/>
</dbReference>
<dbReference type="OrthoDB" id="9786548at2"/>
<proteinExistence type="predicted"/>
<dbReference type="EMBL" id="AP018828">
    <property type="protein sequence ID" value="BBF81724.1"/>
    <property type="molecule type" value="Genomic_DNA"/>
</dbReference>
<reference evidence="6" key="1">
    <citation type="journal article" date="2017" name="Biotechnol. Biofuels">
        <title>Evaluation of environmental bacterial communities as a factor affecting the growth of duckweed Lemna minor.</title>
        <authorList>
            <person name="Ishizawa H."/>
            <person name="Kuroda M."/>
            <person name="Morikawa M."/>
            <person name="Ike M."/>
        </authorList>
    </citation>
    <scope>NUCLEOTIDE SEQUENCE [LARGE SCALE GENOMIC DNA]</scope>
    <source>
        <strain evidence="6">M6</strain>
    </source>
</reference>
<organism evidence="5 6">
    <name type="scientific">Asticcacaulis excentricus</name>
    <dbReference type="NCBI Taxonomy" id="78587"/>
    <lineage>
        <taxon>Bacteria</taxon>
        <taxon>Pseudomonadati</taxon>
        <taxon>Pseudomonadota</taxon>
        <taxon>Alphaproteobacteria</taxon>
        <taxon>Caulobacterales</taxon>
        <taxon>Caulobacteraceae</taxon>
        <taxon>Asticcacaulis</taxon>
    </lineage>
</organism>
<evidence type="ECO:0000313" key="6">
    <source>
        <dbReference type="Proteomes" id="UP000278756"/>
    </source>
</evidence>
<dbReference type="GO" id="GO:0000160">
    <property type="term" value="P:phosphorelay signal transduction system"/>
    <property type="evidence" value="ECO:0007669"/>
    <property type="project" value="InterPro"/>
</dbReference>
<dbReference type="PANTHER" id="PTHR44591:SF3">
    <property type="entry name" value="RESPONSE REGULATORY DOMAIN-CONTAINING PROTEIN"/>
    <property type="match status" value="1"/>
</dbReference>
<name>A0A3G9G9A9_9CAUL</name>
<dbReference type="Pfam" id="PF00072">
    <property type="entry name" value="Response_reg"/>
    <property type="match status" value="1"/>
</dbReference>
<protein>
    <submittedName>
        <fullName evidence="5">Chemotaxis protein cheYIII</fullName>
    </submittedName>
</protein>
<feature type="compositionally biased region" description="Polar residues" evidence="3">
    <location>
        <begin position="172"/>
        <end position="186"/>
    </location>
</feature>
<feature type="domain" description="Response regulatory" evidence="4">
    <location>
        <begin position="17"/>
        <end position="136"/>
    </location>
</feature>
<dbReference type="PROSITE" id="PS50110">
    <property type="entry name" value="RESPONSE_REGULATORY"/>
    <property type="match status" value="1"/>
</dbReference>
<feature type="region of interest" description="Disordered" evidence="3">
    <location>
        <begin position="152"/>
        <end position="186"/>
    </location>
</feature>
<dbReference type="SMART" id="SM00448">
    <property type="entry name" value="REC"/>
    <property type="match status" value="1"/>
</dbReference>
<dbReference type="InterPro" id="IPR001789">
    <property type="entry name" value="Sig_transdc_resp-reg_receiver"/>
</dbReference>
<gene>
    <name evidence="5" type="ORF">EM6_2326</name>
</gene>
<dbReference type="AlphaFoldDB" id="A0A3G9G9A9"/>
<dbReference type="CDD" id="cd17546">
    <property type="entry name" value="REC_hyHK_CKI1_RcsC-like"/>
    <property type="match status" value="1"/>
</dbReference>
<dbReference type="InterPro" id="IPR011006">
    <property type="entry name" value="CheY-like_superfamily"/>
</dbReference>
<dbReference type="InterPro" id="IPR050595">
    <property type="entry name" value="Bact_response_regulator"/>
</dbReference>
<dbReference type="PANTHER" id="PTHR44591">
    <property type="entry name" value="STRESS RESPONSE REGULATOR PROTEIN 1"/>
    <property type="match status" value="1"/>
</dbReference>
<evidence type="ECO:0000256" key="1">
    <source>
        <dbReference type="ARBA" id="ARBA00022553"/>
    </source>
</evidence>